<name>A0A644ZPT3_9ZZZZ</name>
<feature type="domain" description="CBS" evidence="2">
    <location>
        <begin position="81"/>
        <end position="138"/>
    </location>
</feature>
<dbReference type="SUPFAM" id="SSF55021">
    <property type="entry name" value="ACT-like"/>
    <property type="match status" value="1"/>
</dbReference>
<evidence type="ECO:0000313" key="3">
    <source>
        <dbReference type="EMBL" id="MPM42757.1"/>
    </source>
</evidence>
<dbReference type="SUPFAM" id="SSF54631">
    <property type="entry name" value="CBS-domain pair"/>
    <property type="match status" value="1"/>
</dbReference>
<dbReference type="InterPro" id="IPR000644">
    <property type="entry name" value="CBS_dom"/>
</dbReference>
<dbReference type="GO" id="GO:0003938">
    <property type="term" value="F:IMP dehydrogenase activity"/>
    <property type="evidence" value="ECO:0007669"/>
    <property type="project" value="UniProtKB-EC"/>
</dbReference>
<dbReference type="PANTHER" id="PTHR43080">
    <property type="entry name" value="CBS DOMAIN-CONTAINING PROTEIN CBSX3, MITOCHONDRIAL"/>
    <property type="match status" value="1"/>
</dbReference>
<protein>
    <submittedName>
        <fullName evidence="3">Inosine-5'-monophosphate dehydrogenase</fullName>
        <ecNumber evidence="3">1.1.1.205</ecNumber>
    </submittedName>
</protein>
<dbReference type="AlphaFoldDB" id="A0A644ZPT3"/>
<keyword evidence="1" id="KW-0129">CBS domain</keyword>
<dbReference type="InterPro" id="IPR051257">
    <property type="entry name" value="Diverse_CBS-Domain"/>
</dbReference>
<feature type="domain" description="CBS" evidence="2">
    <location>
        <begin position="7"/>
        <end position="62"/>
    </location>
</feature>
<keyword evidence="3" id="KW-0560">Oxidoreductase</keyword>
<dbReference type="PROSITE" id="PS51371">
    <property type="entry name" value="CBS"/>
    <property type="match status" value="2"/>
</dbReference>
<dbReference type="EMBL" id="VSSQ01009848">
    <property type="protein sequence ID" value="MPM42757.1"/>
    <property type="molecule type" value="Genomic_DNA"/>
</dbReference>
<accession>A0A644ZPT3</accession>
<gene>
    <name evidence="3" type="primary">guaB_59</name>
    <name evidence="3" type="ORF">SDC9_89428</name>
</gene>
<dbReference type="InterPro" id="IPR045865">
    <property type="entry name" value="ACT-like_dom_sf"/>
</dbReference>
<proteinExistence type="predicted"/>
<dbReference type="EC" id="1.1.1.205" evidence="3"/>
<dbReference type="SMART" id="SM00116">
    <property type="entry name" value="CBS"/>
    <property type="match status" value="2"/>
</dbReference>
<dbReference type="InterPro" id="IPR046342">
    <property type="entry name" value="CBS_dom_sf"/>
</dbReference>
<reference evidence="3" key="1">
    <citation type="submission" date="2019-08" db="EMBL/GenBank/DDBJ databases">
        <authorList>
            <person name="Kucharzyk K."/>
            <person name="Murdoch R.W."/>
            <person name="Higgins S."/>
            <person name="Loffler F."/>
        </authorList>
    </citation>
    <scope>NUCLEOTIDE SEQUENCE</scope>
</reference>
<dbReference type="PANTHER" id="PTHR43080:SF2">
    <property type="entry name" value="CBS DOMAIN-CONTAINING PROTEIN"/>
    <property type="match status" value="1"/>
</dbReference>
<evidence type="ECO:0000259" key="2">
    <source>
        <dbReference type="PROSITE" id="PS51371"/>
    </source>
</evidence>
<comment type="caution">
    <text evidence="3">The sequence shown here is derived from an EMBL/GenBank/DDBJ whole genome shotgun (WGS) entry which is preliminary data.</text>
</comment>
<dbReference type="Pfam" id="PF00571">
    <property type="entry name" value="CBS"/>
    <property type="match status" value="2"/>
</dbReference>
<evidence type="ECO:0000256" key="1">
    <source>
        <dbReference type="ARBA" id="ARBA00023122"/>
    </source>
</evidence>
<dbReference type="Gene3D" id="3.10.580.10">
    <property type="entry name" value="CBS-domain"/>
    <property type="match status" value="1"/>
</dbReference>
<sequence length="213" mass="23392">MFVRWRMTAHPFTVSPSTTVPEAVEMMQTHNVRKLPVVSEGRLVGIISQSDIDRASPSMATSFSAGELVYLFSKLKVSKVMTRDPITIGPDALLEQAAIVMRDRKIEILPVLEDGELVGVITESDLLDAFIDLNGARMNGTRLVIEADDQPGVMARLASITGAVRTNITHIAVYRGGLERSLVVLGVNTLNTVDLERQIADAGFTLKYRLRNE</sequence>
<dbReference type="CDD" id="cd04584">
    <property type="entry name" value="CBS_pair_AcuB_like"/>
    <property type="match status" value="1"/>
</dbReference>
<organism evidence="3">
    <name type="scientific">bioreactor metagenome</name>
    <dbReference type="NCBI Taxonomy" id="1076179"/>
    <lineage>
        <taxon>unclassified sequences</taxon>
        <taxon>metagenomes</taxon>
        <taxon>ecological metagenomes</taxon>
    </lineage>
</organism>